<keyword evidence="2" id="KW-1185">Reference proteome</keyword>
<organism evidence="1 2">
    <name type="scientific">Indibacter alkaliphilus (strain CCUG 57479 / KCTC 22604 / LW1)</name>
    <dbReference type="NCBI Taxonomy" id="1189612"/>
    <lineage>
        <taxon>Bacteria</taxon>
        <taxon>Pseudomonadati</taxon>
        <taxon>Bacteroidota</taxon>
        <taxon>Cytophagia</taxon>
        <taxon>Cytophagales</taxon>
        <taxon>Cyclobacteriaceae</taxon>
    </lineage>
</organism>
<protein>
    <submittedName>
        <fullName evidence="1">Uncharacterized protein</fullName>
    </submittedName>
</protein>
<evidence type="ECO:0000313" key="2">
    <source>
        <dbReference type="Proteomes" id="UP000006073"/>
    </source>
</evidence>
<proteinExistence type="predicted"/>
<accession>S2D3V9</accession>
<dbReference type="Proteomes" id="UP000006073">
    <property type="component" value="Unassembled WGS sequence"/>
</dbReference>
<dbReference type="AlphaFoldDB" id="S2D3V9"/>
<sequence>MSLVVFKIRKNILEKSGESVDFFHFHTFANNIAITVIFLQEFHTV</sequence>
<comment type="caution">
    <text evidence="1">The sequence shown here is derived from an EMBL/GenBank/DDBJ whole genome shotgun (WGS) entry which is preliminary data.</text>
</comment>
<name>S2D3V9_INDAL</name>
<gene>
    <name evidence="1" type="ORF">A33Q_3500</name>
</gene>
<evidence type="ECO:0000313" key="1">
    <source>
        <dbReference type="EMBL" id="EOZ93554.1"/>
    </source>
</evidence>
<reference evidence="1 2" key="1">
    <citation type="journal article" date="2013" name="Genome Announc.">
        <title>Draft Genome Sequence of Indibacter alkaliphilus Strain LW1T, Isolated from Lonar Lake, a Haloalkaline Lake in the Buldana District of Maharashtra, India.</title>
        <authorList>
            <person name="Singh A."/>
            <person name="Kumar Jangir P."/>
            <person name="Sharma R."/>
            <person name="Singh A."/>
            <person name="Kumar Pinnaka A."/>
            <person name="Shivaji S."/>
        </authorList>
    </citation>
    <scope>NUCLEOTIDE SEQUENCE [LARGE SCALE GENOMIC DNA]</scope>
    <source>
        <strain evidence="2">CCUG 57479 / KCTC 22604 / LW1</strain>
    </source>
</reference>
<dbReference type="EMBL" id="ALWO02000045">
    <property type="protein sequence ID" value="EOZ93554.1"/>
    <property type="molecule type" value="Genomic_DNA"/>
</dbReference>